<reference evidence="7 8" key="1">
    <citation type="submission" date="2014-10" db="EMBL/GenBank/DDBJ databases">
        <title>Draft genome of the hookworm Ancylostoma caninum.</title>
        <authorList>
            <person name="Mitreva M."/>
        </authorList>
    </citation>
    <scope>NUCLEOTIDE SEQUENCE [LARGE SCALE GENOMIC DNA]</scope>
    <source>
        <strain evidence="7 8">Baltimore</strain>
    </source>
</reference>
<dbReference type="GO" id="GO:0015020">
    <property type="term" value="F:glucuronosyltransferase activity"/>
    <property type="evidence" value="ECO:0007669"/>
    <property type="project" value="UniProtKB-EC"/>
</dbReference>
<dbReference type="Proteomes" id="UP000252519">
    <property type="component" value="Unassembled WGS sequence"/>
</dbReference>
<dbReference type="Pfam" id="PF00201">
    <property type="entry name" value="UDPGT"/>
    <property type="match status" value="1"/>
</dbReference>
<name>A0A368F0H3_ANCCA</name>
<dbReference type="STRING" id="29170.A0A368F0H3"/>
<dbReference type="InterPro" id="IPR050271">
    <property type="entry name" value="UDP-glycosyltransferase"/>
</dbReference>
<keyword evidence="4" id="KW-0808">Transferase</keyword>
<proteinExistence type="inferred from homology"/>
<evidence type="ECO:0000256" key="3">
    <source>
        <dbReference type="ARBA" id="ARBA00022676"/>
    </source>
</evidence>
<evidence type="ECO:0000256" key="5">
    <source>
        <dbReference type="ARBA" id="ARBA00022729"/>
    </source>
</evidence>
<evidence type="ECO:0000256" key="2">
    <source>
        <dbReference type="ARBA" id="ARBA00012544"/>
    </source>
</evidence>
<keyword evidence="5" id="KW-0732">Signal</keyword>
<dbReference type="EMBL" id="JOJR01011280">
    <property type="protein sequence ID" value="RCN25571.1"/>
    <property type="molecule type" value="Genomic_DNA"/>
</dbReference>
<evidence type="ECO:0000256" key="1">
    <source>
        <dbReference type="ARBA" id="ARBA00009995"/>
    </source>
</evidence>
<dbReference type="PANTHER" id="PTHR48043">
    <property type="entry name" value="EG:EG0003.4 PROTEIN-RELATED"/>
    <property type="match status" value="1"/>
</dbReference>
<comment type="caution">
    <text evidence="7">The sequence shown here is derived from an EMBL/GenBank/DDBJ whole genome shotgun (WGS) entry which is preliminary data.</text>
</comment>
<accession>A0A368F0H3</accession>
<keyword evidence="8" id="KW-1185">Reference proteome</keyword>
<dbReference type="OrthoDB" id="5835829at2759"/>
<evidence type="ECO:0000256" key="6">
    <source>
        <dbReference type="ARBA" id="ARBA00047475"/>
    </source>
</evidence>
<organism evidence="7 8">
    <name type="scientific">Ancylostoma caninum</name>
    <name type="common">Dog hookworm</name>
    <dbReference type="NCBI Taxonomy" id="29170"/>
    <lineage>
        <taxon>Eukaryota</taxon>
        <taxon>Metazoa</taxon>
        <taxon>Ecdysozoa</taxon>
        <taxon>Nematoda</taxon>
        <taxon>Chromadorea</taxon>
        <taxon>Rhabditida</taxon>
        <taxon>Rhabditina</taxon>
        <taxon>Rhabditomorpha</taxon>
        <taxon>Strongyloidea</taxon>
        <taxon>Ancylostomatidae</taxon>
        <taxon>Ancylostomatinae</taxon>
        <taxon>Ancylostoma</taxon>
    </lineage>
</organism>
<comment type="similarity">
    <text evidence="1">Belongs to the UDP-glycosyltransferase family.</text>
</comment>
<protein>
    <recommendedName>
        <fullName evidence="2">glucuronosyltransferase</fullName>
        <ecNumber evidence="2">2.4.1.17</ecNumber>
    </recommendedName>
</protein>
<evidence type="ECO:0000313" key="8">
    <source>
        <dbReference type="Proteomes" id="UP000252519"/>
    </source>
</evidence>
<evidence type="ECO:0000256" key="4">
    <source>
        <dbReference type="ARBA" id="ARBA00022679"/>
    </source>
</evidence>
<gene>
    <name evidence="7" type="ORF">ANCCAN_28715</name>
</gene>
<keyword evidence="3" id="KW-0328">Glycosyltransferase</keyword>
<comment type="catalytic activity">
    <reaction evidence="6">
        <text>glucuronate acceptor + UDP-alpha-D-glucuronate = acceptor beta-D-glucuronoside + UDP + H(+)</text>
        <dbReference type="Rhea" id="RHEA:21032"/>
        <dbReference type="ChEBI" id="CHEBI:15378"/>
        <dbReference type="ChEBI" id="CHEBI:58052"/>
        <dbReference type="ChEBI" id="CHEBI:58223"/>
        <dbReference type="ChEBI" id="CHEBI:132367"/>
        <dbReference type="ChEBI" id="CHEBI:132368"/>
        <dbReference type="EC" id="2.4.1.17"/>
    </reaction>
</comment>
<dbReference type="InterPro" id="IPR002213">
    <property type="entry name" value="UDP_glucos_trans"/>
</dbReference>
<dbReference type="SUPFAM" id="SSF53756">
    <property type="entry name" value="UDP-Glycosyltransferase/glycogen phosphorylase"/>
    <property type="match status" value="1"/>
</dbReference>
<dbReference type="Gene3D" id="3.40.50.2000">
    <property type="entry name" value="Glycogen Phosphorylase B"/>
    <property type="match status" value="1"/>
</dbReference>
<dbReference type="PANTHER" id="PTHR48043:SF145">
    <property type="entry name" value="FI06409P-RELATED"/>
    <property type="match status" value="1"/>
</dbReference>
<evidence type="ECO:0000313" key="7">
    <source>
        <dbReference type="EMBL" id="RCN25571.1"/>
    </source>
</evidence>
<sequence>MANTNELYEAARPTLAKVVNIGGIGMEVKDSKPLPKQIEDIVNAGDITVLFSFGSVVAAHRMPLEMKKTFLEAFRRFPEYQFLWKYEKDDIKGE</sequence>
<dbReference type="EC" id="2.4.1.17" evidence="2"/>
<dbReference type="AlphaFoldDB" id="A0A368F0H3"/>